<sequence>MGGYKVGLCFNQDYSSASWGLKFHRYDPFNENKPF</sequence>
<evidence type="ECO:0000313" key="2">
    <source>
        <dbReference type="Proteomes" id="UP000254437"/>
    </source>
</evidence>
<dbReference type="Proteomes" id="UP000254437">
    <property type="component" value="Unassembled WGS sequence"/>
</dbReference>
<reference evidence="1 2" key="1">
    <citation type="submission" date="2018-06" db="EMBL/GenBank/DDBJ databases">
        <authorList>
            <consortium name="Pathogen Informatics"/>
            <person name="Doyle S."/>
        </authorList>
    </citation>
    <scope>NUCLEOTIDE SEQUENCE [LARGE SCALE GENOMIC DNA]</scope>
    <source>
        <strain evidence="1 2">NCTC10359</strain>
    </source>
</reference>
<name>A0A378TA90_MORLA</name>
<organism evidence="1 2">
    <name type="scientific">Moraxella lacunata</name>
    <dbReference type="NCBI Taxonomy" id="477"/>
    <lineage>
        <taxon>Bacteria</taxon>
        <taxon>Pseudomonadati</taxon>
        <taxon>Pseudomonadota</taxon>
        <taxon>Gammaproteobacteria</taxon>
        <taxon>Moraxellales</taxon>
        <taxon>Moraxellaceae</taxon>
        <taxon>Moraxella</taxon>
    </lineage>
</organism>
<gene>
    <name evidence="1" type="ORF">NCTC10359_01070</name>
</gene>
<proteinExistence type="predicted"/>
<accession>A0A378TA90</accession>
<evidence type="ECO:0000313" key="1">
    <source>
        <dbReference type="EMBL" id="STZ56456.1"/>
    </source>
</evidence>
<protein>
    <submittedName>
        <fullName evidence="1">Uncharacterized protein</fullName>
    </submittedName>
</protein>
<dbReference type="AlphaFoldDB" id="A0A378TA90"/>
<dbReference type="EMBL" id="UGQU01000001">
    <property type="protein sequence ID" value="STZ56456.1"/>
    <property type="molecule type" value="Genomic_DNA"/>
</dbReference>